<gene>
    <name evidence="1" type="ORF">HC248_01838</name>
</gene>
<evidence type="ECO:0000313" key="1">
    <source>
        <dbReference type="EMBL" id="QJC56532.1"/>
    </source>
</evidence>
<evidence type="ECO:0000313" key="2">
    <source>
        <dbReference type="Proteomes" id="UP000502041"/>
    </source>
</evidence>
<sequence>MFLTGASLLVATVGYFYLRQRKKCQKKVLSTSNCVAPESDFFDSALPLSEDQLQTLDLQTGTAMY</sequence>
<reference evidence="1 2" key="1">
    <citation type="submission" date="2020-04" db="EMBL/GenBank/DDBJ databases">
        <title>Complete genome of a Psychrophilic, Marine, Gas Vacuolate Bacterium Polaromonas vacuolata KCTC 22033T.</title>
        <authorList>
            <person name="Hwang K."/>
            <person name="Kim K.M."/>
        </authorList>
    </citation>
    <scope>NUCLEOTIDE SEQUENCE [LARGE SCALE GENOMIC DNA]</scope>
    <source>
        <strain evidence="1 2">KCTC 22033</strain>
    </source>
</reference>
<organism evidence="1 2">
    <name type="scientific">Polaromonas vacuolata</name>
    <dbReference type="NCBI Taxonomy" id="37448"/>
    <lineage>
        <taxon>Bacteria</taxon>
        <taxon>Pseudomonadati</taxon>
        <taxon>Pseudomonadota</taxon>
        <taxon>Betaproteobacteria</taxon>
        <taxon>Burkholderiales</taxon>
        <taxon>Comamonadaceae</taxon>
        <taxon>Polaromonas</taxon>
    </lineage>
</organism>
<dbReference type="Proteomes" id="UP000502041">
    <property type="component" value="Chromosome"/>
</dbReference>
<name>A0A6H2H9H6_9BURK</name>
<dbReference type="KEGG" id="pvac:HC248_01838"/>
<keyword evidence="2" id="KW-1185">Reference proteome</keyword>
<protein>
    <submittedName>
        <fullName evidence="1">Uncharacterized protein</fullName>
    </submittedName>
</protein>
<proteinExistence type="predicted"/>
<accession>A0A6H2H9H6</accession>
<dbReference type="EMBL" id="CP051461">
    <property type="protein sequence ID" value="QJC56532.1"/>
    <property type="molecule type" value="Genomic_DNA"/>
</dbReference>
<dbReference type="AlphaFoldDB" id="A0A6H2H9H6"/>